<dbReference type="EMBL" id="JYNU01000057">
    <property type="protein sequence ID" value="KMO68901.1"/>
    <property type="molecule type" value="Genomic_DNA"/>
</dbReference>
<organism evidence="1 2">
    <name type="scientific">Mycolicibacterium obuense</name>
    <dbReference type="NCBI Taxonomy" id="1807"/>
    <lineage>
        <taxon>Bacteria</taxon>
        <taxon>Bacillati</taxon>
        <taxon>Actinomycetota</taxon>
        <taxon>Actinomycetes</taxon>
        <taxon>Mycobacteriales</taxon>
        <taxon>Mycobacteriaceae</taxon>
        <taxon>Mycolicibacterium</taxon>
    </lineage>
</organism>
<dbReference type="RefSeq" id="WP_162232010.1">
    <property type="nucleotide sequence ID" value="NZ_JYNU01000057.1"/>
</dbReference>
<name>A0A0J6Y778_9MYCO</name>
<dbReference type="Proteomes" id="UP000036313">
    <property type="component" value="Unassembled WGS sequence"/>
</dbReference>
<evidence type="ECO:0000313" key="1">
    <source>
        <dbReference type="EMBL" id="KMO68901.1"/>
    </source>
</evidence>
<dbReference type="PATRIC" id="fig|1807.14.peg.4356"/>
<dbReference type="AlphaFoldDB" id="A0A0J6Y778"/>
<comment type="caution">
    <text evidence="1">The sequence shown here is derived from an EMBL/GenBank/DDBJ whole genome shotgun (WGS) entry which is preliminary data.</text>
</comment>
<gene>
    <name evidence="1" type="ORF">MOBUDSM44075_04321</name>
</gene>
<protein>
    <submittedName>
        <fullName evidence="1">Uncharacterized protein</fullName>
    </submittedName>
</protein>
<evidence type="ECO:0000313" key="2">
    <source>
        <dbReference type="Proteomes" id="UP000036313"/>
    </source>
</evidence>
<proteinExistence type="predicted"/>
<reference evidence="1 2" key="1">
    <citation type="journal article" date="2015" name="Genome Biol. Evol.">
        <title>Characterization of Three Mycobacterium spp. with Potential Use in Bioremediation by Genome Sequencing and Comparative Genomics.</title>
        <authorList>
            <person name="Das S."/>
            <person name="Pettersson B.M."/>
            <person name="Behra P.R."/>
            <person name="Ramesh M."/>
            <person name="Dasgupta S."/>
            <person name="Bhattacharya A."/>
            <person name="Kirsebom L.A."/>
        </authorList>
    </citation>
    <scope>NUCLEOTIDE SEQUENCE [LARGE SCALE GENOMIC DNA]</scope>
    <source>
        <strain evidence="1 2">DSM 44075</strain>
    </source>
</reference>
<accession>A0A0J6Y778</accession>
<sequence>MSHRPLQVVIPRFLTAVGDYDMVRVYRSPELSTESQQYLQVKLFLEANNLVLTESETVSDPDFWGGRYQAEWYTTPTARSILFAAGQTDDSEGEAAA</sequence>